<keyword evidence="3" id="KW-1185">Reference proteome</keyword>
<name>A0A4R2P2X3_9FLAO</name>
<evidence type="ECO:0000313" key="3">
    <source>
        <dbReference type="Proteomes" id="UP000294564"/>
    </source>
</evidence>
<dbReference type="Proteomes" id="UP000294564">
    <property type="component" value="Unassembled WGS sequence"/>
</dbReference>
<keyword evidence="1" id="KW-0732">Signal</keyword>
<organism evidence="2 3">
    <name type="scientific">Tenacibaculum skagerrakense</name>
    <dbReference type="NCBI Taxonomy" id="186571"/>
    <lineage>
        <taxon>Bacteria</taxon>
        <taxon>Pseudomonadati</taxon>
        <taxon>Bacteroidota</taxon>
        <taxon>Flavobacteriia</taxon>
        <taxon>Flavobacteriales</taxon>
        <taxon>Flavobacteriaceae</taxon>
        <taxon>Tenacibaculum</taxon>
    </lineage>
</organism>
<dbReference type="OrthoDB" id="1189626at2"/>
<protein>
    <submittedName>
        <fullName evidence="2">Uncharacterized protein</fullName>
    </submittedName>
</protein>
<dbReference type="AlphaFoldDB" id="A0A4R2P2X3"/>
<comment type="caution">
    <text evidence="2">The sequence shown here is derived from an EMBL/GenBank/DDBJ whole genome shotgun (WGS) entry which is preliminary data.</text>
</comment>
<evidence type="ECO:0000313" key="2">
    <source>
        <dbReference type="EMBL" id="TCP28488.1"/>
    </source>
</evidence>
<dbReference type="EMBL" id="SLXM01000001">
    <property type="protein sequence ID" value="TCP28488.1"/>
    <property type="molecule type" value="Genomic_DNA"/>
</dbReference>
<feature type="signal peptide" evidence="1">
    <location>
        <begin position="1"/>
        <end position="23"/>
    </location>
</feature>
<accession>A0A4R2P2X3</accession>
<gene>
    <name evidence="2" type="ORF">EV195_101666</name>
</gene>
<dbReference type="RefSeq" id="WP_132792833.1">
    <property type="nucleotide sequence ID" value="NZ_SLXM01000001.1"/>
</dbReference>
<evidence type="ECO:0000256" key="1">
    <source>
        <dbReference type="SAM" id="SignalP"/>
    </source>
</evidence>
<proteinExistence type="predicted"/>
<sequence>MNTKKLFITSFVLALFAASGLSAQQLAKNSSKKNEFISFKAYEIDESFNLNQFVFSFLRKEGGFNYCELKKLNEQSTSFNTIEDGSKMYREKSFGSASRGVTSIYLDNTQILGMGINRLYLLDNRRLKEFSKIYVSNPSYDREIYLFTKSK</sequence>
<reference evidence="2 3" key="1">
    <citation type="submission" date="2019-03" db="EMBL/GenBank/DDBJ databases">
        <title>Genomic Encyclopedia of Type Strains, Phase IV (KMG-IV): sequencing the most valuable type-strain genomes for metagenomic binning, comparative biology and taxonomic classification.</title>
        <authorList>
            <person name="Goeker M."/>
        </authorList>
    </citation>
    <scope>NUCLEOTIDE SEQUENCE [LARGE SCALE GENOMIC DNA]</scope>
    <source>
        <strain evidence="2 3">DSM 14836</strain>
    </source>
</reference>
<feature type="chain" id="PRO_5021001494" evidence="1">
    <location>
        <begin position="24"/>
        <end position="151"/>
    </location>
</feature>